<gene>
    <name evidence="5" type="ORF">FHS16_001455</name>
</gene>
<dbReference type="PROSITE" id="PS01124">
    <property type="entry name" value="HTH_ARAC_FAMILY_2"/>
    <property type="match status" value="1"/>
</dbReference>
<dbReference type="InterPro" id="IPR037923">
    <property type="entry name" value="HTH-like"/>
</dbReference>
<dbReference type="RefSeq" id="WP_183560326.1">
    <property type="nucleotide sequence ID" value="NZ_CBCSLB010000002.1"/>
</dbReference>
<name>A0A7W5C580_9BACL</name>
<dbReference type="SUPFAM" id="SSF51215">
    <property type="entry name" value="Regulatory protein AraC"/>
    <property type="match status" value="1"/>
</dbReference>
<evidence type="ECO:0000256" key="2">
    <source>
        <dbReference type="ARBA" id="ARBA00023125"/>
    </source>
</evidence>
<keyword evidence="6" id="KW-1185">Reference proteome</keyword>
<evidence type="ECO:0000313" key="6">
    <source>
        <dbReference type="Proteomes" id="UP000518605"/>
    </source>
</evidence>
<dbReference type="SMART" id="SM00342">
    <property type="entry name" value="HTH_ARAC"/>
    <property type="match status" value="1"/>
</dbReference>
<dbReference type="SUPFAM" id="SSF46689">
    <property type="entry name" value="Homeodomain-like"/>
    <property type="match status" value="2"/>
</dbReference>
<dbReference type="PANTHER" id="PTHR43280:SF28">
    <property type="entry name" value="HTH-TYPE TRANSCRIPTIONAL ACTIVATOR RHAS"/>
    <property type="match status" value="1"/>
</dbReference>
<dbReference type="AlphaFoldDB" id="A0A7W5C580"/>
<proteinExistence type="predicted"/>
<dbReference type="PANTHER" id="PTHR43280">
    <property type="entry name" value="ARAC-FAMILY TRANSCRIPTIONAL REGULATOR"/>
    <property type="match status" value="1"/>
</dbReference>
<reference evidence="5 6" key="1">
    <citation type="submission" date="2020-08" db="EMBL/GenBank/DDBJ databases">
        <title>Genomic Encyclopedia of Type Strains, Phase III (KMG-III): the genomes of soil and plant-associated and newly described type strains.</title>
        <authorList>
            <person name="Whitman W."/>
        </authorList>
    </citation>
    <scope>NUCLEOTIDE SEQUENCE [LARGE SCALE GENOMIC DNA]</scope>
    <source>
        <strain evidence="5 6">CECT 8234</strain>
    </source>
</reference>
<dbReference type="Gene3D" id="2.60.120.10">
    <property type="entry name" value="Jelly Rolls"/>
    <property type="match status" value="1"/>
</dbReference>
<sequence>MYRSIIETLPKLHFISHFTYSAQPGMHYPLHHHSDQTELLFIVDGQAKYVIDGKSYGAEKHHFVLFQQGLWHEEWSLPSEGIEFFCLSFSDLQLSGLPPNYLLDPEKPAVFHMPSHTSEALAMIREMYEEMSSGAPESSLIAEQQLAILIARLCRHLYYAPHAAAKEQSNRNHAVKLAQRFIAEHYNKPLSLAEIARSVWTSPSYLSHFFKEATGMSPIQYTIRLRMDAAKHLLQTTDDAVEHIAERVGYSSATSFHNLFKREICQSPGEYRKSAAPPAT</sequence>
<dbReference type="InterPro" id="IPR014710">
    <property type="entry name" value="RmlC-like_jellyroll"/>
</dbReference>
<dbReference type="Pfam" id="PF02311">
    <property type="entry name" value="AraC_binding"/>
    <property type="match status" value="1"/>
</dbReference>
<dbReference type="Pfam" id="PF12833">
    <property type="entry name" value="HTH_18"/>
    <property type="match status" value="1"/>
</dbReference>
<dbReference type="Proteomes" id="UP000518605">
    <property type="component" value="Unassembled WGS sequence"/>
</dbReference>
<keyword evidence="3" id="KW-0804">Transcription</keyword>
<organism evidence="5 6">
    <name type="scientific">Paenibacillus endophyticus</name>
    <dbReference type="NCBI Taxonomy" id="1294268"/>
    <lineage>
        <taxon>Bacteria</taxon>
        <taxon>Bacillati</taxon>
        <taxon>Bacillota</taxon>
        <taxon>Bacilli</taxon>
        <taxon>Bacillales</taxon>
        <taxon>Paenibacillaceae</taxon>
        <taxon>Paenibacillus</taxon>
    </lineage>
</organism>
<comment type="caution">
    <text evidence="5">The sequence shown here is derived from an EMBL/GenBank/DDBJ whole genome shotgun (WGS) entry which is preliminary data.</text>
</comment>
<protein>
    <submittedName>
        <fullName evidence="5">AraC-like DNA-binding protein</fullName>
    </submittedName>
</protein>
<dbReference type="GO" id="GO:0003700">
    <property type="term" value="F:DNA-binding transcription factor activity"/>
    <property type="evidence" value="ECO:0007669"/>
    <property type="project" value="InterPro"/>
</dbReference>
<keyword evidence="1" id="KW-0805">Transcription regulation</keyword>
<dbReference type="EMBL" id="JACHXW010000003">
    <property type="protein sequence ID" value="MBB3151412.1"/>
    <property type="molecule type" value="Genomic_DNA"/>
</dbReference>
<accession>A0A7W5C580</accession>
<dbReference type="InterPro" id="IPR009057">
    <property type="entry name" value="Homeodomain-like_sf"/>
</dbReference>
<evidence type="ECO:0000259" key="4">
    <source>
        <dbReference type="PROSITE" id="PS01124"/>
    </source>
</evidence>
<keyword evidence="2 5" id="KW-0238">DNA-binding</keyword>
<dbReference type="CDD" id="cd02208">
    <property type="entry name" value="cupin_RmlC-like"/>
    <property type="match status" value="1"/>
</dbReference>
<evidence type="ECO:0000256" key="1">
    <source>
        <dbReference type="ARBA" id="ARBA00023015"/>
    </source>
</evidence>
<feature type="domain" description="HTH araC/xylS-type" evidence="4">
    <location>
        <begin position="176"/>
        <end position="274"/>
    </location>
</feature>
<dbReference type="GO" id="GO:0043565">
    <property type="term" value="F:sequence-specific DNA binding"/>
    <property type="evidence" value="ECO:0007669"/>
    <property type="project" value="InterPro"/>
</dbReference>
<dbReference type="InterPro" id="IPR018060">
    <property type="entry name" value="HTH_AraC"/>
</dbReference>
<dbReference type="InterPro" id="IPR003313">
    <property type="entry name" value="AraC-bd"/>
</dbReference>
<dbReference type="Gene3D" id="1.10.10.60">
    <property type="entry name" value="Homeodomain-like"/>
    <property type="match status" value="2"/>
</dbReference>
<evidence type="ECO:0000256" key="3">
    <source>
        <dbReference type="ARBA" id="ARBA00023163"/>
    </source>
</evidence>
<evidence type="ECO:0000313" key="5">
    <source>
        <dbReference type="EMBL" id="MBB3151412.1"/>
    </source>
</evidence>